<dbReference type="GO" id="GO:0004521">
    <property type="term" value="F:RNA endonuclease activity"/>
    <property type="evidence" value="ECO:0007669"/>
    <property type="project" value="TreeGrafter"/>
</dbReference>
<protein>
    <submittedName>
        <fullName evidence="4">Ribonuclease related</fullName>
    </submittedName>
</protein>
<keyword evidence="1" id="KW-0175">Coiled coil</keyword>
<dbReference type="VEuPathDB" id="ToxoDB:LOC34617828"/>
<dbReference type="VEuPathDB" id="ToxoDB:cyc_00700"/>
<dbReference type="Proteomes" id="UP000095192">
    <property type="component" value="Unassembled WGS sequence"/>
</dbReference>
<dbReference type="GO" id="GO:0036464">
    <property type="term" value="C:cytoplasmic ribonucleoprotein granule"/>
    <property type="evidence" value="ECO:0007669"/>
    <property type="project" value="TreeGrafter"/>
</dbReference>
<feature type="coiled-coil region" evidence="1">
    <location>
        <begin position="413"/>
        <end position="496"/>
    </location>
</feature>
<organism evidence="4 5">
    <name type="scientific">Cyclospora cayetanensis</name>
    <dbReference type="NCBI Taxonomy" id="88456"/>
    <lineage>
        <taxon>Eukaryota</taxon>
        <taxon>Sar</taxon>
        <taxon>Alveolata</taxon>
        <taxon>Apicomplexa</taxon>
        <taxon>Conoidasida</taxon>
        <taxon>Coccidia</taxon>
        <taxon>Eucoccidiorida</taxon>
        <taxon>Eimeriorina</taxon>
        <taxon>Eimeriidae</taxon>
        <taxon>Cyclospora</taxon>
    </lineage>
</organism>
<name>A0A1D3CRA3_9EIME</name>
<gene>
    <name evidence="4" type="ORF">cyc_00700</name>
</gene>
<feature type="domain" description="RNase NYN" evidence="3">
    <location>
        <begin position="1059"/>
        <end position="1220"/>
    </location>
</feature>
<dbReference type="GO" id="GO:0005634">
    <property type="term" value="C:nucleus"/>
    <property type="evidence" value="ECO:0007669"/>
    <property type="project" value="TreeGrafter"/>
</dbReference>
<dbReference type="Gene3D" id="3.40.50.11980">
    <property type="match status" value="1"/>
</dbReference>
<evidence type="ECO:0000313" key="5">
    <source>
        <dbReference type="Proteomes" id="UP000095192"/>
    </source>
</evidence>
<proteinExistence type="predicted"/>
<sequence>MRSNHALGRRLFSVFSGEAPPAGPSAAAAVNLAADEAPASDAAAAADRTAEATAAAAEAVTAAATPLQARAALGALWQQHHCPRLAALQRSLRTERPQPTAPWPTDASADAAAGLHQKALLEALQQVQGFYRSLYKKFRWRASQETLQEAKSLRAAGTGESATVAAAATKETDMWGEAEERLLEADAAVEACEKGASTMHSHRFCMRHILAQIKVILADLSGYRERLEVESITGFLEQEQQQEVLLLLRPPLPGIPGTLQRTCLLYGEALRLFPMDAAASTQLFLVYFRIFGTLQRRLQQVAMQKQLPSRKDPLEASGADDSPAGRADAVAASFAAASVYWAFRAAIGQVEPFAGGNQDELTLLLQRLSATDFGLPQVRSQPLMAQQQQQQLAATLRRTAGGFAQQKQLLQSQTLLQQQHRQQQQALETLQADQQQHLCHMQRWQEDLHRQQTEATNARWEQLSSELYGKITEGLLDMLQRQEEQERQKRLSEQQQEQPELLQLRKLRHGTPQMQAALEICCRIAETYVAAARTALLRCLDGAVPAAGAANFVEACCSPDKENSQTVQRTTSLGGFSGTGSKSESAWGDWIIAKGSSSTEAAFVAALLSPLQALLLLFQSFPDLDRADTPCISVLRKSLCSLLPLLFKCKVVSREQWEQEQQGSVSSRTDLSATASSQEEVSSKGLSAKGPRSMLEDDGDHLLLLRAPLIVCSSQSTPSEKSQKVALKTSSLASASAVQAELSPETVSGAAAVRGAAIDASVDSRSRAASPQSPPEASSVSFFPCAAIQPVGNSSVSSFGAIPAATSLTNSPKIAPSGVYVQASGEKTAQSVSAEAFEEVEIRLESVTVAGGAMDAAAAEHLWGHHPSLAATRAARLLLLLLDSDEARQVLQEEQKKLQVQAAAQRLQDASEKAAATFFARQQAEDAELLQLHDDRWQASLQRSQQPQLYQQLSSRGRAHARGNWGALKGPSNHRGFRGFVHSGGGLRGRRGGYGGSCVVSRPTQEGGGLPRWMVSESGASGDGDTEGSSLRQSEGRWNAVALEWGSHPRAPEGDRDYLVVIDGSNVAMRHGDTVKREREGGKLFSTQGILSVLAYYKDRGYKVRVFVPDYVLSYSSVAEARRQERAQLPVNQARLPDSVEALKKLQREGTLISTPPQDYDDSYCIKYALMNNGCIVTNDLYRDITNRVPNKSQQTALRAWLKRHVISFTFVDGEFLPNPEFQWPPVDDPAPTNISWEAQPVAVQQASGSRGGLHSPSRPGGLGT</sequence>
<dbReference type="AlphaFoldDB" id="A0A1D3CRA3"/>
<reference evidence="4 5" key="1">
    <citation type="journal article" date="2016" name="BMC Genomics">
        <title>Comparative genomics reveals Cyclospora cayetanensis possesses coccidia-like metabolism and invasion components but unique surface antigens.</title>
        <authorList>
            <person name="Liu S."/>
            <person name="Wang L."/>
            <person name="Zheng H."/>
            <person name="Xu Z."/>
            <person name="Roellig D.M."/>
            <person name="Li N."/>
            <person name="Frace M.A."/>
            <person name="Tang K."/>
            <person name="Arrowood M.J."/>
            <person name="Moss D.M."/>
            <person name="Zhang L."/>
            <person name="Feng Y."/>
            <person name="Xiao L."/>
        </authorList>
    </citation>
    <scope>NUCLEOTIDE SEQUENCE [LARGE SCALE GENOMIC DNA]</scope>
    <source>
        <strain evidence="4 5">CHN_HEN01</strain>
    </source>
</reference>
<evidence type="ECO:0000313" key="4">
    <source>
        <dbReference type="EMBL" id="OEH73738.1"/>
    </source>
</evidence>
<dbReference type="InParanoid" id="A0A1D3CRA3"/>
<dbReference type="PANTHER" id="PTHR12876">
    <property type="entry name" value="N4BP1-RELATED"/>
    <property type="match status" value="1"/>
</dbReference>
<dbReference type="GO" id="GO:0003729">
    <property type="term" value="F:mRNA binding"/>
    <property type="evidence" value="ECO:0007669"/>
    <property type="project" value="TreeGrafter"/>
</dbReference>
<dbReference type="EMBL" id="JROU02002250">
    <property type="protein sequence ID" value="OEH73738.1"/>
    <property type="molecule type" value="Genomic_DNA"/>
</dbReference>
<evidence type="ECO:0000256" key="2">
    <source>
        <dbReference type="SAM" id="MobiDB-lite"/>
    </source>
</evidence>
<dbReference type="PANTHER" id="PTHR12876:SF35">
    <property type="entry name" value="LD08718P-RELATED"/>
    <property type="match status" value="1"/>
</dbReference>
<accession>A0A1D3CRA3</accession>
<feature type="region of interest" description="Disordered" evidence="2">
    <location>
        <begin position="660"/>
        <end position="693"/>
    </location>
</feature>
<comment type="caution">
    <text evidence="4">The sequence shown here is derived from an EMBL/GenBank/DDBJ whole genome shotgun (WGS) entry which is preliminary data.</text>
</comment>
<dbReference type="InterPro" id="IPR021869">
    <property type="entry name" value="RNase_Zc3h12_NYN"/>
</dbReference>
<feature type="compositionally biased region" description="Polar residues" evidence="2">
    <location>
        <begin position="660"/>
        <end position="680"/>
    </location>
</feature>
<feature type="region of interest" description="Disordered" evidence="2">
    <location>
        <begin position="1002"/>
        <end position="1033"/>
    </location>
</feature>
<keyword evidence="5" id="KW-1185">Reference proteome</keyword>
<evidence type="ECO:0000259" key="3">
    <source>
        <dbReference type="Pfam" id="PF11977"/>
    </source>
</evidence>
<evidence type="ECO:0000256" key="1">
    <source>
        <dbReference type="SAM" id="Coils"/>
    </source>
</evidence>
<dbReference type="InterPro" id="IPR051101">
    <property type="entry name" value="ZC3H12/N4BP1_RNase_Reg"/>
</dbReference>
<feature type="region of interest" description="Disordered" evidence="2">
    <location>
        <begin position="1245"/>
        <end position="1265"/>
    </location>
</feature>
<dbReference type="Pfam" id="PF11977">
    <property type="entry name" value="RNase_Zc3h12a"/>
    <property type="match status" value="1"/>
</dbReference>